<dbReference type="Proteomes" id="UP000054279">
    <property type="component" value="Unassembled WGS sequence"/>
</dbReference>
<dbReference type="EMBL" id="KN837242">
    <property type="protein sequence ID" value="KIJ31440.1"/>
    <property type="molecule type" value="Genomic_DNA"/>
</dbReference>
<feature type="non-terminal residue" evidence="2">
    <location>
        <position position="254"/>
    </location>
</feature>
<keyword evidence="3" id="KW-1185">Reference proteome</keyword>
<evidence type="ECO:0000256" key="1">
    <source>
        <dbReference type="SAM" id="MobiDB-lite"/>
    </source>
</evidence>
<dbReference type="AlphaFoldDB" id="A0A0C9V1W1"/>
<name>A0A0C9V1W1_SPHS4</name>
<gene>
    <name evidence="2" type="ORF">M422DRAFT_70852</name>
</gene>
<feature type="compositionally biased region" description="Polar residues" evidence="1">
    <location>
        <begin position="239"/>
        <end position="248"/>
    </location>
</feature>
<protein>
    <submittedName>
        <fullName evidence="2">Uncharacterized protein</fullName>
    </submittedName>
</protein>
<dbReference type="HOGENOM" id="CLU_1096502_0_0_1"/>
<proteinExistence type="predicted"/>
<reference evidence="2 3" key="1">
    <citation type="submission" date="2014-06" db="EMBL/GenBank/DDBJ databases">
        <title>Evolutionary Origins and Diversification of the Mycorrhizal Mutualists.</title>
        <authorList>
            <consortium name="DOE Joint Genome Institute"/>
            <consortium name="Mycorrhizal Genomics Consortium"/>
            <person name="Kohler A."/>
            <person name="Kuo A."/>
            <person name="Nagy L.G."/>
            <person name="Floudas D."/>
            <person name="Copeland A."/>
            <person name="Barry K.W."/>
            <person name="Cichocki N."/>
            <person name="Veneault-Fourrey C."/>
            <person name="LaButti K."/>
            <person name="Lindquist E.A."/>
            <person name="Lipzen A."/>
            <person name="Lundell T."/>
            <person name="Morin E."/>
            <person name="Murat C."/>
            <person name="Riley R."/>
            <person name="Ohm R."/>
            <person name="Sun H."/>
            <person name="Tunlid A."/>
            <person name="Henrissat B."/>
            <person name="Grigoriev I.V."/>
            <person name="Hibbett D.S."/>
            <person name="Martin F."/>
        </authorList>
    </citation>
    <scope>NUCLEOTIDE SEQUENCE [LARGE SCALE GENOMIC DNA]</scope>
    <source>
        <strain evidence="2 3">SS14</strain>
    </source>
</reference>
<sequence>MSTTALLNDTSDFFTKIHSRLERCQHTAPPEDFKWVADQFTALVNDYELAVNALKGVRNPFNKVGVHQRTDELRIRADVLYRDALNKLSLVAPSADDAQPRDPHPVYGNVPDLPLRFRPPPLKSEQTTDEENLPEPAAHIPPELSEFTVNGRHAQSEPQIWKRFGSWRLLNAAALNNAAAHNLNLKKRPNDKQEVVELSQVVEAEEEDSYDKYDDDDEEEEEAETSATETVPPMKCMQPSASKATTRSVPAKSA</sequence>
<feature type="compositionally biased region" description="Acidic residues" evidence="1">
    <location>
        <begin position="203"/>
        <end position="224"/>
    </location>
</feature>
<accession>A0A0C9V1W1</accession>
<feature type="region of interest" description="Disordered" evidence="1">
    <location>
        <begin position="94"/>
        <end position="138"/>
    </location>
</feature>
<evidence type="ECO:0000313" key="2">
    <source>
        <dbReference type="EMBL" id="KIJ31440.1"/>
    </source>
</evidence>
<feature type="region of interest" description="Disordered" evidence="1">
    <location>
        <begin position="199"/>
        <end position="254"/>
    </location>
</feature>
<organism evidence="2 3">
    <name type="scientific">Sphaerobolus stellatus (strain SS14)</name>
    <dbReference type="NCBI Taxonomy" id="990650"/>
    <lineage>
        <taxon>Eukaryota</taxon>
        <taxon>Fungi</taxon>
        <taxon>Dikarya</taxon>
        <taxon>Basidiomycota</taxon>
        <taxon>Agaricomycotina</taxon>
        <taxon>Agaricomycetes</taxon>
        <taxon>Phallomycetidae</taxon>
        <taxon>Geastrales</taxon>
        <taxon>Sphaerobolaceae</taxon>
        <taxon>Sphaerobolus</taxon>
    </lineage>
</organism>
<evidence type="ECO:0000313" key="3">
    <source>
        <dbReference type="Proteomes" id="UP000054279"/>
    </source>
</evidence>